<dbReference type="SMART" id="SM00387">
    <property type="entry name" value="HATPase_c"/>
    <property type="match status" value="1"/>
</dbReference>
<dbReference type="InterPro" id="IPR029150">
    <property type="entry name" value="dCache_3"/>
</dbReference>
<dbReference type="InterPro" id="IPR029016">
    <property type="entry name" value="GAF-like_dom_sf"/>
</dbReference>
<dbReference type="InterPro" id="IPR036097">
    <property type="entry name" value="HisK_dim/P_sf"/>
</dbReference>
<dbReference type="PRINTS" id="PR00344">
    <property type="entry name" value="BCTRLSENSOR"/>
</dbReference>
<dbReference type="EC" id="2.7.13.3" evidence="2"/>
<feature type="domain" description="Histidine kinase" evidence="11">
    <location>
        <begin position="946"/>
        <end position="1165"/>
    </location>
</feature>
<dbReference type="eggNOG" id="COG2202">
    <property type="taxonomic scope" value="Bacteria"/>
</dbReference>
<dbReference type="InterPro" id="IPR001789">
    <property type="entry name" value="Sig_transdc_resp-reg_receiver"/>
</dbReference>
<dbReference type="Pfam" id="PF01590">
    <property type="entry name" value="GAF"/>
    <property type="match status" value="1"/>
</dbReference>
<evidence type="ECO:0000256" key="1">
    <source>
        <dbReference type="ARBA" id="ARBA00000085"/>
    </source>
</evidence>
<dbReference type="GO" id="GO:0005886">
    <property type="term" value="C:plasma membrane"/>
    <property type="evidence" value="ECO:0007669"/>
    <property type="project" value="UniProtKB-ARBA"/>
</dbReference>
<dbReference type="Pfam" id="PF14827">
    <property type="entry name" value="dCache_3"/>
    <property type="match status" value="1"/>
</dbReference>
<evidence type="ECO:0000256" key="5">
    <source>
        <dbReference type="ARBA" id="ARBA00022777"/>
    </source>
</evidence>
<dbReference type="SUPFAM" id="SSF55781">
    <property type="entry name" value="GAF domain-like"/>
    <property type="match status" value="1"/>
</dbReference>
<dbReference type="Pfam" id="PF02518">
    <property type="entry name" value="HATPase_c"/>
    <property type="match status" value="1"/>
</dbReference>
<dbReference type="PROSITE" id="PS50109">
    <property type="entry name" value="HIS_KIN"/>
    <property type="match status" value="1"/>
</dbReference>
<accession>B3PF45</accession>
<dbReference type="SMART" id="SM00065">
    <property type="entry name" value="GAF"/>
    <property type="match status" value="1"/>
</dbReference>
<evidence type="ECO:0000313" key="15">
    <source>
        <dbReference type="EMBL" id="ACE85876.1"/>
    </source>
</evidence>
<feature type="domain" description="PAC" evidence="14">
    <location>
        <begin position="450"/>
        <end position="503"/>
    </location>
</feature>
<dbReference type="PROSITE" id="PS50112">
    <property type="entry name" value="PAS"/>
    <property type="match status" value="1"/>
</dbReference>
<dbReference type="HOGENOM" id="CLU_263411_0_0_6"/>
<dbReference type="EMBL" id="CP000934">
    <property type="protein sequence ID" value="ACE85876.1"/>
    <property type="molecule type" value="Genomic_DNA"/>
</dbReference>
<dbReference type="CDD" id="cd16922">
    <property type="entry name" value="HATPase_EvgS-ArcB-TorS-like"/>
    <property type="match status" value="1"/>
</dbReference>
<dbReference type="RefSeq" id="WP_012488935.1">
    <property type="nucleotide sequence ID" value="NC_010995.1"/>
</dbReference>
<dbReference type="InterPro" id="IPR011006">
    <property type="entry name" value="CheY-like_superfamily"/>
</dbReference>
<evidence type="ECO:0000256" key="7">
    <source>
        <dbReference type="ARBA" id="ARBA00023136"/>
    </source>
</evidence>
<dbReference type="InterPro" id="IPR003661">
    <property type="entry name" value="HisK_dim/P_dom"/>
</dbReference>
<feature type="compositionally biased region" description="Polar residues" evidence="9">
    <location>
        <begin position="1304"/>
        <end position="1321"/>
    </location>
</feature>
<dbReference type="eggNOG" id="COG2203">
    <property type="taxonomic scope" value="Bacteria"/>
</dbReference>
<proteinExistence type="predicted"/>
<dbReference type="PANTHER" id="PTHR43047">
    <property type="entry name" value="TWO-COMPONENT HISTIDINE PROTEIN KINASE"/>
    <property type="match status" value="1"/>
</dbReference>
<dbReference type="FunFam" id="1.10.287.130:FF:000001">
    <property type="entry name" value="Two-component sensor histidine kinase"/>
    <property type="match status" value="1"/>
</dbReference>
<feature type="modified residue" description="4-aspartylphosphate" evidence="8">
    <location>
        <position position="1229"/>
    </location>
</feature>
<dbReference type="Gene3D" id="3.30.450.40">
    <property type="match status" value="1"/>
</dbReference>
<protein>
    <recommendedName>
        <fullName evidence="2">histidine kinase</fullName>
        <ecNumber evidence="2">2.7.13.3</ecNumber>
    </recommendedName>
</protein>
<dbReference type="GO" id="GO:0000155">
    <property type="term" value="F:phosphorelay sensor kinase activity"/>
    <property type="evidence" value="ECO:0007669"/>
    <property type="project" value="InterPro"/>
</dbReference>
<evidence type="ECO:0000256" key="4">
    <source>
        <dbReference type="ARBA" id="ARBA00022679"/>
    </source>
</evidence>
<evidence type="ECO:0000256" key="8">
    <source>
        <dbReference type="PROSITE-ProRule" id="PRU00169"/>
    </source>
</evidence>
<keyword evidence="6" id="KW-0902">Two-component regulatory system</keyword>
<dbReference type="InterPro" id="IPR036890">
    <property type="entry name" value="HATPase_C_sf"/>
</dbReference>
<dbReference type="InterPro" id="IPR003594">
    <property type="entry name" value="HATPase_dom"/>
</dbReference>
<dbReference type="NCBIfam" id="TIGR00229">
    <property type="entry name" value="sensory_box"/>
    <property type="match status" value="2"/>
</dbReference>
<dbReference type="GO" id="GO:0009927">
    <property type="term" value="F:histidine phosphotransfer kinase activity"/>
    <property type="evidence" value="ECO:0007669"/>
    <property type="project" value="TreeGrafter"/>
</dbReference>
<evidence type="ECO:0000256" key="6">
    <source>
        <dbReference type="ARBA" id="ARBA00023012"/>
    </source>
</evidence>
<feature type="domain" description="PAC" evidence="14">
    <location>
        <begin position="890"/>
        <end position="942"/>
    </location>
</feature>
<dbReference type="FunFam" id="3.30.565.10:FF:000006">
    <property type="entry name" value="Sensor histidine kinase WalK"/>
    <property type="match status" value="1"/>
</dbReference>
<evidence type="ECO:0000259" key="13">
    <source>
        <dbReference type="PROSITE" id="PS50112"/>
    </source>
</evidence>
<dbReference type="Pfam" id="PF08447">
    <property type="entry name" value="PAS_3"/>
    <property type="match status" value="2"/>
</dbReference>
<dbReference type="InterPro" id="IPR004358">
    <property type="entry name" value="Sig_transdc_His_kin-like_C"/>
</dbReference>
<dbReference type="SMART" id="SM00388">
    <property type="entry name" value="HisKA"/>
    <property type="match status" value="1"/>
</dbReference>
<dbReference type="Pfam" id="PF13426">
    <property type="entry name" value="PAS_9"/>
    <property type="match status" value="1"/>
</dbReference>
<dbReference type="PANTHER" id="PTHR43047:SF72">
    <property type="entry name" value="OSMOSENSING HISTIDINE PROTEIN KINASE SLN1"/>
    <property type="match status" value="1"/>
</dbReference>
<keyword evidence="3 8" id="KW-0597">Phosphoprotein</keyword>
<keyword evidence="7 10" id="KW-0472">Membrane</keyword>
<evidence type="ECO:0000259" key="11">
    <source>
        <dbReference type="PROSITE" id="PS50109"/>
    </source>
</evidence>
<comment type="catalytic activity">
    <reaction evidence="1">
        <text>ATP + protein L-histidine = ADP + protein N-phospho-L-histidine.</text>
        <dbReference type="EC" id="2.7.13.3"/>
    </reaction>
</comment>
<keyword evidence="10" id="KW-1133">Transmembrane helix</keyword>
<dbReference type="PROSITE" id="PS50113">
    <property type="entry name" value="PAC"/>
    <property type="match status" value="2"/>
</dbReference>
<dbReference type="OrthoDB" id="9812358at2"/>
<dbReference type="eggNOG" id="COG0784">
    <property type="taxonomic scope" value="Bacteria"/>
</dbReference>
<dbReference type="SUPFAM" id="SSF47384">
    <property type="entry name" value="Homodimeric domain of signal transducing histidine kinase"/>
    <property type="match status" value="1"/>
</dbReference>
<dbReference type="Gene3D" id="1.10.287.130">
    <property type="match status" value="1"/>
</dbReference>
<keyword evidence="16" id="KW-1185">Reference proteome</keyword>
<feature type="transmembrane region" description="Helical" evidence="10">
    <location>
        <begin position="326"/>
        <end position="347"/>
    </location>
</feature>
<dbReference type="Gene3D" id="3.30.565.10">
    <property type="entry name" value="Histidine kinase-like ATPase, C-terminal domain"/>
    <property type="match status" value="1"/>
</dbReference>
<feature type="domain" description="Response regulatory" evidence="12">
    <location>
        <begin position="1180"/>
        <end position="1299"/>
    </location>
</feature>
<dbReference type="CDD" id="cd00082">
    <property type="entry name" value="HisKA"/>
    <property type="match status" value="1"/>
</dbReference>
<dbReference type="Gene3D" id="3.30.450.20">
    <property type="entry name" value="PAS domain"/>
    <property type="match status" value="3"/>
</dbReference>
<dbReference type="CDD" id="cd00130">
    <property type="entry name" value="PAS"/>
    <property type="match status" value="2"/>
</dbReference>
<evidence type="ECO:0000259" key="12">
    <source>
        <dbReference type="PROSITE" id="PS50110"/>
    </source>
</evidence>
<evidence type="ECO:0000256" key="10">
    <source>
        <dbReference type="SAM" id="Phobius"/>
    </source>
</evidence>
<dbReference type="SMART" id="SM00448">
    <property type="entry name" value="REC"/>
    <property type="match status" value="1"/>
</dbReference>
<keyword evidence="4" id="KW-0808">Transferase</keyword>
<sequence length="1321" mass="148874">MSVNVKRWYSWLSWLAALVLALGFLWLLMMDWRSHQHDWHDWQDWQQRDQGQQLANLSRDLTHQSMLLAQVILRDQVFIDRVREAHGIYLQDLSQGTAERTAQQRQRLERYLASYWENVRGHGVIQLNVFFNPAAVGFLRMQRPQRYGDSLAGLRPQLTQVFATGMPVWGMDLSREGSGYSALVPIFADTEHQGSVIAVLEVTLDSLPDFYRDDSLNMAIFLRKSATEPLLWAETQRKLNSLSHITLNDWRLESYSRPMVIEWWNQSLIPIQYNLRVLSASDGRMFLLSWWPLLQGEQGSGPVIAAAVWTDISQPYSDYLADGRRILAKWLLALLAAELLLITFIQLNRQRMRQLMAEHSAELQKEIAASEQSRQHLALALRSSDSGFWEWDIVHERASFSPEWRRLCGLPPDETGSFELDEWLGRVHPADKRASYSEMLRHIKGETPMYESEYRLRVADGSYKWILSRGKVVEWSANGSASLMLGVYSDITQRKNMELIAIRQQAALHALNEIASLPATESDELLTQALSLAVRYLGVGTGVVSEVNAGRYQVRICFSMRDEWLPADKELPLGQTYAGLVISARDVVAEDDIPGSVLADHPAYRHSADESYIGAPLWVQGQLYGTLCFSSRKSRQHEYDRLDKDFVRLLGRWVSSVVERWHQEREKKTILDRFQKLSQRVPGFLYQYQLRPDGSTFFPYASPGIYAVYGVHPQDVGEDAACMLDVLYPEDLDWIRESISWSALHLTPWVATVRVNHPERGLIWTHVQSVPERLPDGSVLWNGYVSDITPLKQTELELAQTNALNQAIFDAATVSIIATDVNGMIKTFNRGAEVLLGYNAVEMIDKRTPEIIHDPDEMAARAQQLKRELGQDIQAGFEVLVARARAGWDDESEWTYIRYDGSRIPVLLAISALRDLEGNIFGYLGIAQDISESKRVDKMKAEFISTVSHELRTPLTAISGALGILTAGGAGTLPEAATRMLQIAHNNALRLIHLVNDLLDMEKLVAGKMQFEIHMQSLLPIVRQSLETNASYAAQFHVHYVLDPDSDDAMVSVDSLRLEQVLANYLSNAAKFSPPNGQVWVNIRRRMGSVRVTVTDHGRGIPEAFRARIFHKFSQADSSDSRQKGGTGLGLAICKELIERMGGKVGFDSAEGQGASFYFELPCEDSAQSLEHQGAESHPRVLILEDDTSVCQVWASLLSQADCWCDSTTRGAIALEYLAAHPYHLLILDLKLPDMDGADVIRWLDEREIREQLPALPILVVTASTDKTQLPGAGRDRPLRWLQKTASNQALLEAARELLFPAGSTGTSAPDTRSDNGGNLP</sequence>
<dbReference type="InterPro" id="IPR005467">
    <property type="entry name" value="His_kinase_dom"/>
</dbReference>
<feature type="domain" description="PAS" evidence="13">
    <location>
        <begin position="801"/>
        <end position="872"/>
    </location>
</feature>
<dbReference type="Gene3D" id="3.40.50.2300">
    <property type="match status" value="1"/>
</dbReference>
<dbReference type="InterPro" id="IPR013655">
    <property type="entry name" value="PAS_fold_3"/>
</dbReference>
<evidence type="ECO:0000313" key="16">
    <source>
        <dbReference type="Proteomes" id="UP000001036"/>
    </source>
</evidence>
<dbReference type="InterPro" id="IPR003018">
    <property type="entry name" value="GAF"/>
</dbReference>
<dbReference type="SUPFAM" id="SSF55874">
    <property type="entry name" value="ATPase domain of HSP90 chaperone/DNA topoisomerase II/histidine kinase"/>
    <property type="match status" value="1"/>
</dbReference>
<dbReference type="InterPro" id="IPR001610">
    <property type="entry name" value="PAC"/>
</dbReference>
<feature type="transmembrane region" description="Helical" evidence="10">
    <location>
        <begin position="12"/>
        <end position="29"/>
    </location>
</feature>
<dbReference type="InterPro" id="IPR035965">
    <property type="entry name" value="PAS-like_dom_sf"/>
</dbReference>
<dbReference type="SUPFAM" id="SSF55785">
    <property type="entry name" value="PYP-like sensor domain (PAS domain)"/>
    <property type="match status" value="3"/>
</dbReference>
<dbReference type="Pfam" id="PF00072">
    <property type="entry name" value="Response_reg"/>
    <property type="match status" value="1"/>
</dbReference>
<dbReference type="Proteomes" id="UP000001036">
    <property type="component" value="Chromosome"/>
</dbReference>
<evidence type="ECO:0000256" key="3">
    <source>
        <dbReference type="ARBA" id="ARBA00022553"/>
    </source>
</evidence>
<dbReference type="SMART" id="SM00086">
    <property type="entry name" value="PAC"/>
    <property type="match status" value="2"/>
</dbReference>
<organism evidence="15 16">
    <name type="scientific">Cellvibrio japonicus (strain Ueda107)</name>
    <name type="common">Pseudomonas fluorescens subsp. cellulosa</name>
    <dbReference type="NCBI Taxonomy" id="498211"/>
    <lineage>
        <taxon>Bacteria</taxon>
        <taxon>Pseudomonadati</taxon>
        <taxon>Pseudomonadota</taxon>
        <taxon>Gammaproteobacteria</taxon>
        <taxon>Cellvibrionales</taxon>
        <taxon>Cellvibrionaceae</taxon>
        <taxon>Cellvibrio</taxon>
    </lineage>
</organism>
<dbReference type="InterPro" id="IPR000700">
    <property type="entry name" value="PAS-assoc_C"/>
</dbReference>
<evidence type="ECO:0000259" key="14">
    <source>
        <dbReference type="PROSITE" id="PS50113"/>
    </source>
</evidence>
<dbReference type="STRING" id="498211.CJA_3359"/>
<keyword evidence="10" id="KW-0812">Transmembrane</keyword>
<gene>
    <name evidence="15" type="ordered locus">CJA_3359</name>
</gene>
<dbReference type="InterPro" id="IPR000014">
    <property type="entry name" value="PAS"/>
</dbReference>
<reference evidence="15 16" key="1">
    <citation type="journal article" date="2008" name="J. Bacteriol.">
        <title>Insights into plant cell wall degradation from the genome sequence of the soil bacterium Cellvibrio japonicus.</title>
        <authorList>
            <person name="Deboy R.T."/>
            <person name="Mongodin E.F."/>
            <person name="Fouts D.E."/>
            <person name="Tailford L.E."/>
            <person name="Khouri H."/>
            <person name="Emerson J.B."/>
            <person name="Mohamoud Y."/>
            <person name="Watkins K."/>
            <person name="Henrissat B."/>
            <person name="Gilbert H.J."/>
            <person name="Nelson K.E."/>
        </authorList>
    </citation>
    <scope>NUCLEOTIDE SEQUENCE [LARGE SCALE GENOMIC DNA]</scope>
    <source>
        <strain evidence="15 16">Ueda107</strain>
    </source>
</reference>
<dbReference type="eggNOG" id="COG5000">
    <property type="taxonomic scope" value="Bacteria"/>
</dbReference>
<name>B3PF45_CELJU</name>
<evidence type="ECO:0000256" key="9">
    <source>
        <dbReference type="SAM" id="MobiDB-lite"/>
    </source>
</evidence>
<dbReference type="PROSITE" id="PS50110">
    <property type="entry name" value="RESPONSE_REGULATORY"/>
    <property type="match status" value="1"/>
</dbReference>
<dbReference type="KEGG" id="cja:CJA_3359"/>
<dbReference type="Pfam" id="PF00512">
    <property type="entry name" value="HisKA"/>
    <property type="match status" value="1"/>
</dbReference>
<dbReference type="eggNOG" id="COG5002">
    <property type="taxonomic scope" value="Bacteria"/>
</dbReference>
<feature type="region of interest" description="Disordered" evidence="9">
    <location>
        <begin position="1302"/>
        <end position="1321"/>
    </location>
</feature>
<keyword evidence="5" id="KW-0418">Kinase</keyword>
<dbReference type="SUPFAM" id="SSF52172">
    <property type="entry name" value="CheY-like"/>
    <property type="match status" value="1"/>
</dbReference>
<dbReference type="SMART" id="SM00091">
    <property type="entry name" value="PAS"/>
    <property type="match status" value="2"/>
</dbReference>
<evidence type="ECO:0000256" key="2">
    <source>
        <dbReference type="ARBA" id="ARBA00012438"/>
    </source>
</evidence>